<feature type="transmembrane region" description="Helical" evidence="7">
    <location>
        <begin position="83"/>
        <end position="105"/>
    </location>
</feature>
<feature type="transmembrane region" description="Helical" evidence="7">
    <location>
        <begin position="190"/>
        <end position="212"/>
    </location>
</feature>
<proteinExistence type="inferred from homology"/>
<evidence type="ECO:0000256" key="1">
    <source>
        <dbReference type="ARBA" id="ARBA00004651"/>
    </source>
</evidence>
<evidence type="ECO:0000313" key="10">
    <source>
        <dbReference type="Proteomes" id="UP000654573"/>
    </source>
</evidence>
<evidence type="ECO:0000256" key="2">
    <source>
        <dbReference type="ARBA" id="ARBA00022448"/>
    </source>
</evidence>
<comment type="subcellular location">
    <subcellularLocation>
        <location evidence="1 7">Cell membrane</location>
        <topology evidence="1 7">Multi-pass membrane protein</topology>
    </subcellularLocation>
</comment>
<name>A0ABR7FGJ0_9FIRM</name>
<keyword evidence="3" id="KW-1003">Cell membrane</keyword>
<feature type="domain" description="ABC transmembrane type-1" evidence="8">
    <location>
        <begin position="79"/>
        <end position="269"/>
    </location>
</feature>
<evidence type="ECO:0000256" key="7">
    <source>
        <dbReference type="RuleBase" id="RU363032"/>
    </source>
</evidence>
<dbReference type="InterPro" id="IPR000515">
    <property type="entry name" value="MetI-like"/>
</dbReference>
<keyword evidence="5 7" id="KW-1133">Transmembrane helix</keyword>
<dbReference type="PANTHER" id="PTHR43744:SF8">
    <property type="entry name" value="SN-GLYCEROL-3-PHOSPHATE TRANSPORT SYSTEM PERMEASE PROTEIN UGPE"/>
    <property type="match status" value="1"/>
</dbReference>
<evidence type="ECO:0000256" key="3">
    <source>
        <dbReference type="ARBA" id="ARBA00022475"/>
    </source>
</evidence>
<keyword evidence="4 7" id="KW-0812">Transmembrane</keyword>
<evidence type="ECO:0000256" key="6">
    <source>
        <dbReference type="ARBA" id="ARBA00023136"/>
    </source>
</evidence>
<protein>
    <submittedName>
        <fullName evidence="9">Carbohydrate ABC transporter permease</fullName>
    </submittedName>
</protein>
<evidence type="ECO:0000256" key="4">
    <source>
        <dbReference type="ARBA" id="ARBA00022692"/>
    </source>
</evidence>
<keyword evidence="10" id="KW-1185">Reference proteome</keyword>
<feature type="transmembrane region" description="Helical" evidence="7">
    <location>
        <begin position="20"/>
        <end position="41"/>
    </location>
</feature>
<feature type="transmembrane region" description="Helical" evidence="7">
    <location>
        <begin position="117"/>
        <end position="141"/>
    </location>
</feature>
<dbReference type="InterPro" id="IPR035906">
    <property type="entry name" value="MetI-like_sf"/>
</dbReference>
<accession>A0ABR7FGJ0</accession>
<keyword evidence="2 7" id="KW-0813">Transport</keyword>
<evidence type="ECO:0000313" key="9">
    <source>
        <dbReference type="EMBL" id="MBC5674329.1"/>
    </source>
</evidence>
<gene>
    <name evidence="9" type="ORF">H8S76_18930</name>
</gene>
<evidence type="ECO:0000259" key="8">
    <source>
        <dbReference type="PROSITE" id="PS50928"/>
    </source>
</evidence>
<dbReference type="Gene3D" id="1.10.3720.10">
    <property type="entry name" value="MetI-like"/>
    <property type="match status" value="1"/>
</dbReference>
<organism evidence="9 10">
    <name type="scientific">Blautia celeris</name>
    <dbReference type="NCBI Taxonomy" id="2763026"/>
    <lineage>
        <taxon>Bacteria</taxon>
        <taxon>Bacillati</taxon>
        <taxon>Bacillota</taxon>
        <taxon>Clostridia</taxon>
        <taxon>Lachnospirales</taxon>
        <taxon>Lachnospiraceae</taxon>
        <taxon>Blautia</taxon>
    </lineage>
</organism>
<dbReference type="Pfam" id="PF00528">
    <property type="entry name" value="BPD_transp_1"/>
    <property type="match status" value="1"/>
</dbReference>
<dbReference type="SUPFAM" id="SSF161098">
    <property type="entry name" value="MetI-like"/>
    <property type="match status" value="1"/>
</dbReference>
<comment type="caution">
    <text evidence="9">The sequence shown here is derived from an EMBL/GenBank/DDBJ whole genome shotgun (WGS) entry which is preliminary data.</text>
</comment>
<feature type="transmembrane region" description="Helical" evidence="7">
    <location>
        <begin position="252"/>
        <end position="269"/>
    </location>
</feature>
<dbReference type="PROSITE" id="PS50928">
    <property type="entry name" value="ABC_TM1"/>
    <property type="match status" value="1"/>
</dbReference>
<sequence length="284" mass="31455">MKKEKNTEILSPGARVVRWVLSIILMIYTGITIFALSITVMDSLKSKGDIVTNFVGFPKQLTMESYFRVLKEANLLLYLKNSVVLTVGGTLGCILLAGLTAYGISRFDFKGKNFLSGYFLMGMMVPVQVSVLPLFLILKRIGLLNNIFGMMLVYASGISMACFIFQKFFHTIPVALEESARIDGAGDFRIFFQIIAPLCKPVVMTVALITAISQWNDFYMPMVLLGKKTSNTLTLVIYQYIGQFTKYMSESMAAVVITLIPVIVLYFLFSSKIVEGLTGGAVKG</sequence>
<dbReference type="EMBL" id="JACOOU010000009">
    <property type="protein sequence ID" value="MBC5674329.1"/>
    <property type="molecule type" value="Genomic_DNA"/>
</dbReference>
<feature type="transmembrane region" description="Helical" evidence="7">
    <location>
        <begin position="147"/>
        <end position="169"/>
    </location>
</feature>
<comment type="similarity">
    <text evidence="7">Belongs to the binding-protein-dependent transport system permease family.</text>
</comment>
<reference evidence="9 10" key="1">
    <citation type="submission" date="2020-08" db="EMBL/GenBank/DDBJ databases">
        <title>Genome public.</title>
        <authorList>
            <person name="Liu C."/>
            <person name="Sun Q."/>
        </authorList>
    </citation>
    <scope>NUCLEOTIDE SEQUENCE [LARGE SCALE GENOMIC DNA]</scope>
    <source>
        <strain evidence="9 10">NSJ-34</strain>
    </source>
</reference>
<dbReference type="PANTHER" id="PTHR43744">
    <property type="entry name" value="ABC TRANSPORTER PERMEASE PROTEIN MG189-RELATED-RELATED"/>
    <property type="match status" value="1"/>
</dbReference>
<dbReference type="Proteomes" id="UP000654573">
    <property type="component" value="Unassembled WGS sequence"/>
</dbReference>
<dbReference type="CDD" id="cd06261">
    <property type="entry name" value="TM_PBP2"/>
    <property type="match status" value="1"/>
</dbReference>
<dbReference type="RefSeq" id="WP_033139514.1">
    <property type="nucleotide sequence ID" value="NZ_JACOOU010000009.1"/>
</dbReference>
<evidence type="ECO:0000256" key="5">
    <source>
        <dbReference type="ARBA" id="ARBA00022989"/>
    </source>
</evidence>
<keyword evidence="6 7" id="KW-0472">Membrane</keyword>